<dbReference type="Proteomes" id="UP000789366">
    <property type="component" value="Unassembled WGS sequence"/>
</dbReference>
<proteinExistence type="predicted"/>
<evidence type="ECO:0000313" key="2">
    <source>
        <dbReference type="Proteomes" id="UP000789366"/>
    </source>
</evidence>
<reference evidence="1" key="1">
    <citation type="submission" date="2021-06" db="EMBL/GenBank/DDBJ databases">
        <authorList>
            <person name="Kallberg Y."/>
            <person name="Tangrot J."/>
            <person name="Rosling A."/>
        </authorList>
    </citation>
    <scope>NUCLEOTIDE SEQUENCE</scope>
    <source>
        <strain evidence="1">28 12/20/2015</strain>
    </source>
</reference>
<keyword evidence="2" id="KW-1185">Reference proteome</keyword>
<evidence type="ECO:0000313" key="1">
    <source>
        <dbReference type="EMBL" id="CAG8592589.1"/>
    </source>
</evidence>
<protein>
    <submittedName>
        <fullName evidence="1">7437_t:CDS:1</fullName>
    </submittedName>
</protein>
<feature type="non-terminal residue" evidence="1">
    <location>
        <position position="148"/>
    </location>
</feature>
<name>A0ACA9MHN6_9GLOM</name>
<comment type="caution">
    <text evidence="1">The sequence shown here is derived from an EMBL/GenBank/DDBJ whole genome shotgun (WGS) entry which is preliminary data.</text>
</comment>
<gene>
    <name evidence="1" type="ORF">SPELUC_LOCUS6809</name>
</gene>
<sequence length="148" mass="17425">MPELQKKNALNLFELMQNLKEKHENKIISVYLQKKTLKYIKNNHKNSVVLKTENVNLKSTNWKLSKNNQDLLYKIQSLDNSNWHLRNKVENTWHKEVSQIKTETGIHKALQCSQYGVLVDESIYRKNINEENIALELSKVCTNCKKQS</sequence>
<dbReference type="EMBL" id="CAJVPW010008346">
    <property type="protein sequence ID" value="CAG8592589.1"/>
    <property type="molecule type" value="Genomic_DNA"/>
</dbReference>
<accession>A0ACA9MHN6</accession>
<organism evidence="1 2">
    <name type="scientific">Cetraspora pellucida</name>
    <dbReference type="NCBI Taxonomy" id="1433469"/>
    <lineage>
        <taxon>Eukaryota</taxon>
        <taxon>Fungi</taxon>
        <taxon>Fungi incertae sedis</taxon>
        <taxon>Mucoromycota</taxon>
        <taxon>Glomeromycotina</taxon>
        <taxon>Glomeromycetes</taxon>
        <taxon>Diversisporales</taxon>
        <taxon>Gigasporaceae</taxon>
        <taxon>Cetraspora</taxon>
    </lineage>
</organism>